<dbReference type="InterPro" id="IPR045026">
    <property type="entry name" value="LIMYB"/>
</dbReference>
<feature type="region of interest" description="Disordered" evidence="1">
    <location>
        <begin position="178"/>
        <end position="206"/>
    </location>
</feature>
<accession>A0A6A1UL67</accession>
<dbReference type="AlphaFoldDB" id="A0A6A1UL67"/>
<organism evidence="2 3">
    <name type="scientific">Morella rubra</name>
    <name type="common">Chinese bayberry</name>
    <dbReference type="NCBI Taxonomy" id="262757"/>
    <lineage>
        <taxon>Eukaryota</taxon>
        <taxon>Viridiplantae</taxon>
        <taxon>Streptophyta</taxon>
        <taxon>Embryophyta</taxon>
        <taxon>Tracheophyta</taxon>
        <taxon>Spermatophyta</taxon>
        <taxon>Magnoliopsida</taxon>
        <taxon>eudicotyledons</taxon>
        <taxon>Gunneridae</taxon>
        <taxon>Pentapetalae</taxon>
        <taxon>rosids</taxon>
        <taxon>fabids</taxon>
        <taxon>Fagales</taxon>
        <taxon>Myricaceae</taxon>
        <taxon>Morella</taxon>
    </lineage>
</organism>
<reference evidence="2 3" key="1">
    <citation type="journal article" date="2019" name="Plant Biotechnol. J.">
        <title>The red bayberry genome and genetic basis of sex determination.</title>
        <authorList>
            <person name="Jia H.M."/>
            <person name="Jia H.J."/>
            <person name="Cai Q.L."/>
            <person name="Wang Y."/>
            <person name="Zhao H.B."/>
            <person name="Yang W.F."/>
            <person name="Wang G.Y."/>
            <person name="Li Y.H."/>
            <person name="Zhan D.L."/>
            <person name="Shen Y.T."/>
            <person name="Niu Q.F."/>
            <person name="Chang L."/>
            <person name="Qiu J."/>
            <person name="Zhao L."/>
            <person name="Xie H.B."/>
            <person name="Fu W.Y."/>
            <person name="Jin J."/>
            <person name="Li X.W."/>
            <person name="Jiao Y."/>
            <person name="Zhou C.C."/>
            <person name="Tu T."/>
            <person name="Chai C.Y."/>
            <person name="Gao J.L."/>
            <person name="Fan L.J."/>
            <person name="van de Weg E."/>
            <person name="Wang J.Y."/>
            <person name="Gao Z.S."/>
        </authorList>
    </citation>
    <scope>NUCLEOTIDE SEQUENCE [LARGE SCALE GENOMIC DNA]</scope>
    <source>
        <tissue evidence="2">Leaves</tissue>
    </source>
</reference>
<proteinExistence type="predicted"/>
<evidence type="ECO:0000313" key="3">
    <source>
        <dbReference type="Proteomes" id="UP000516437"/>
    </source>
</evidence>
<name>A0A6A1UL67_9ROSI</name>
<feature type="compositionally biased region" description="Polar residues" evidence="1">
    <location>
        <begin position="184"/>
        <end position="200"/>
    </location>
</feature>
<dbReference type="EMBL" id="RXIC02000134">
    <property type="protein sequence ID" value="KAB1200688.1"/>
    <property type="molecule type" value="Genomic_DNA"/>
</dbReference>
<dbReference type="OrthoDB" id="686198at2759"/>
<dbReference type="PANTHER" id="PTHR47584:SF14">
    <property type="entry name" value="L10-INTERACTING MYB DOMAIN-CONTAINING PROTEIN-LIKE"/>
    <property type="match status" value="1"/>
</dbReference>
<evidence type="ECO:0008006" key="4">
    <source>
        <dbReference type="Google" id="ProtNLM"/>
    </source>
</evidence>
<evidence type="ECO:0000313" key="2">
    <source>
        <dbReference type="EMBL" id="KAB1200688.1"/>
    </source>
</evidence>
<keyword evidence="3" id="KW-1185">Reference proteome</keyword>
<dbReference type="Proteomes" id="UP000516437">
    <property type="component" value="Unassembled WGS sequence"/>
</dbReference>
<sequence>MGYDRYTDSDVWKKLNVILIKNSTSKSIEANVAFVYHLKCMFEINMLELKSASLAHYAVRKVVEEKANVLVTRSKKMDDEERLSLKGAWPKEPSGFGWDPKTNTVTVSKEAWQKYLKKRGLENYNLLELVFNESTATEAIAHRSSEAPGNTNDEDAAIEQMEAGIHVDIAAGVGTSEEMEDCQTNEGARVSNSGIQSGATGQHGWK</sequence>
<dbReference type="PANTHER" id="PTHR47584">
    <property type="match status" value="1"/>
</dbReference>
<evidence type="ECO:0000256" key="1">
    <source>
        <dbReference type="SAM" id="MobiDB-lite"/>
    </source>
</evidence>
<gene>
    <name evidence="2" type="ORF">CJ030_MR0G006565</name>
</gene>
<comment type="caution">
    <text evidence="2">The sequence shown here is derived from an EMBL/GenBank/DDBJ whole genome shotgun (WGS) entry which is preliminary data.</text>
</comment>
<protein>
    <recommendedName>
        <fullName evidence="4">Myb/SANT-like domain-containing protein</fullName>
    </recommendedName>
</protein>